<protein>
    <submittedName>
        <fullName evidence="6">FAD-dependent oxidoreductase</fullName>
    </submittedName>
</protein>
<dbReference type="SUPFAM" id="SSF51971">
    <property type="entry name" value="Nucleotide-binding domain"/>
    <property type="match status" value="1"/>
</dbReference>
<dbReference type="PANTHER" id="PTHR42783">
    <property type="entry name" value="GLUTAMATE SYNTHASE [NADPH] SMALL CHAIN"/>
    <property type="match status" value="1"/>
</dbReference>
<dbReference type="EMBL" id="BAABYW010000001">
    <property type="protein sequence ID" value="GAA6409491.1"/>
    <property type="molecule type" value="Genomic_DNA"/>
</dbReference>
<dbReference type="InterPro" id="IPR017900">
    <property type="entry name" value="4Fe4S_Fe_S_CS"/>
</dbReference>
<evidence type="ECO:0000259" key="4">
    <source>
        <dbReference type="Pfam" id="PF07992"/>
    </source>
</evidence>
<evidence type="ECO:0000259" key="5">
    <source>
        <dbReference type="Pfam" id="PF14691"/>
    </source>
</evidence>
<dbReference type="Pfam" id="PF07992">
    <property type="entry name" value="Pyr_redox_2"/>
    <property type="match status" value="1"/>
</dbReference>
<keyword evidence="7" id="KW-1185">Reference proteome</keyword>
<keyword evidence="2" id="KW-0408">Iron</keyword>
<evidence type="ECO:0000256" key="3">
    <source>
        <dbReference type="ARBA" id="ARBA00023014"/>
    </source>
</evidence>
<dbReference type="InterPro" id="IPR028261">
    <property type="entry name" value="DPD_II"/>
</dbReference>
<dbReference type="SUPFAM" id="SSF46548">
    <property type="entry name" value="alpha-helical ferredoxin"/>
    <property type="match status" value="2"/>
</dbReference>
<keyword evidence="1" id="KW-0479">Metal-binding</keyword>
<dbReference type="Proteomes" id="UP001600943">
    <property type="component" value="Unassembled WGS sequence"/>
</dbReference>
<evidence type="ECO:0000313" key="6">
    <source>
        <dbReference type="EMBL" id="GAA6409491.1"/>
    </source>
</evidence>
<dbReference type="Gene3D" id="3.40.50.720">
    <property type="entry name" value="NAD(P)-binding Rossmann-like Domain"/>
    <property type="match status" value="1"/>
</dbReference>
<proteinExistence type="predicted"/>
<dbReference type="PANTHER" id="PTHR42783:SF3">
    <property type="entry name" value="GLUTAMATE SYNTHASE [NADPH] SMALL CHAIN-RELATED"/>
    <property type="match status" value="1"/>
</dbReference>
<dbReference type="InterPro" id="IPR009051">
    <property type="entry name" value="Helical_ferredxn"/>
</dbReference>
<feature type="domain" description="Dihydroprymidine dehydrogenase" evidence="5">
    <location>
        <begin position="12"/>
        <end position="104"/>
    </location>
</feature>
<accession>A0ABQ0BDI2</accession>
<feature type="domain" description="FAD/NAD(P)-binding" evidence="4">
    <location>
        <begin position="119"/>
        <end position="404"/>
    </location>
</feature>
<dbReference type="InterPro" id="IPR023753">
    <property type="entry name" value="FAD/NAD-binding_dom"/>
</dbReference>
<reference evidence="6 7" key="1">
    <citation type="submission" date="2024-04" db="EMBL/GenBank/DDBJ databases">
        <title>Defined microbial consortia suppress multidrug-resistant proinflammatory Enterobacteriaceae via ecological control.</title>
        <authorList>
            <person name="Furuichi M."/>
            <person name="Kawaguchi T."/>
            <person name="Pust M."/>
            <person name="Yasuma K."/>
            <person name="Plichta D."/>
            <person name="Hasegawa N."/>
            <person name="Ohya T."/>
            <person name="Bhattarai S."/>
            <person name="Sasajima S."/>
            <person name="Aoto Y."/>
            <person name="Tuganbaev T."/>
            <person name="Yaginuma M."/>
            <person name="Ueda M."/>
            <person name="Okahashi N."/>
            <person name="Amafuji K."/>
            <person name="Kiridooshi Y."/>
            <person name="Sugita K."/>
            <person name="Strazar M."/>
            <person name="Skelly A."/>
            <person name="Suda W."/>
            <person name="Hattori M."/>
            <person name="Nakamoto N."/>
            <person name="Caballero S."/>
            <person name="Norman J."/>
            <person name="Olle B."/>
            <person name="Tanoue T."/>
            <person name="Arita M."/>
            <person name="Bucci V."/>
            <person name="Atarashi K."/>
            <person name="Xavier R."/>
            <person name="Honda K."/>
        </authorList>
    </citation>
    <scope>NUCLEOTIDE SEQUENCE [LARGE SCALE GENOMIC DNA]</scope>
    <source>
        <strain evidence="7">k04-0078-D8-1</strain>
    </source>
</reference>
<dbReference type="Gene3D" id="1.10.1060.10">
    <property type="entry name" value="Alpha-helical ferredoxin"/>
    <property type="match status" value="2"/>
</dbReference>
<evidence type="ECO:0000256" key="2">
    <source>
        <dbReference type="ARBA" id="ARBA00023004"/>
    </source>
</evidence>
<name>A0ABQ0BDI2_9FIRM</name>
<evidence type="ECO:0000256" key="1">
    <source>
        <dbReference type="ARBA" id="ARBA00022723"/>
    </source>
</evidence>
<sequence>MSAVKFSGKVMQNANEFVQKCMGTEDSFCRSNCPMNTDVKAYVGFIAEKKYKEALMVIRETLFLPNTLGRVCAHPCENACRRTKEFEQPMAISSLKRFAAEQADCEELWNVTTAENTGKKVAIIGSGPAGAQAAIDLQKAGHEVTVFEKRQQTGGMLRNGIPLYRLPREILDYEYGYLKRLGVKFQMGITIGEDLTFQELRESYDAVLIAVGAQRGNVIPVPGNDAKGVFAAVDFLEEVNRTRQFPAAGRKILVVGGGDVAMDCARSALRLEGEREVMQCSLESLAELPASLGEKDGAVEEGVQCNFGWGPVEILEEKGNVKEVRIQQVTSVFDQNGRFSPTYGEETKIVEADTVILAAGQLVEDVTDGKLVQIGGGRYQADPETLETELDGVFVAGDAAGGKIIVEAMALGRKAAISMDRYLKGTDLREGRCLEKEWKHETKLNVPLPEGTEDIQRISVRMRNPEERRKDFEPVDMGFTEEDAVAEAGRCLQCGCRLCIKECTMMEHYTCCPGEFWEPLTKGKTVDTLTVYSCNDCDSCSGVCPQELPIRETFMEARKDIVKGNYGDSPLKGHRAVKVHQTLGFDSMYTTKVKGGTSHA</sequence>
<gene>
    <name evidence="6" type="ORF">K040078D81_36080</name>
</gene>
<dbReference type="PROSITE" id="PS00198">
    <property type="entry name" value="4FE4S_FER_1"/>
    <property type="match status" value="1"/>
</dbReference>
<dbReference type="Gene3D" id="3.50.50.60">
    <property type="entry name" value="FAD/NAD(P)-binding domain"/>
    <property type="match status" value="1"/>
</dbReference>
<comment type="caution">
    <text evidence="6">The sequence shown here is derived from an EMBL/GenBank/DDBJ whole genome shotgun (WGS) entry which is preliminary data.</text>
</comment>
<dbReference type="Pfam" id="PF14691">
    <property type="entry name" value="Fer4_20"/>
    <property type="match status" value="1"/>
</dbReference>
<evidence type="ECO:0000313" key="7">
    <source>
        <dbReference type="Proteomes" id="UP001600943"/>
    </source>
</evidence>
<keyword evidence="3" id="KW-0411">Iron-sulfur</keyword>
<dbReference type="InterPro" id="IPR036188">
    <property type="entry name" value="FAD/NAD-bd_sf"/>
</dbReference>
<dbReference type="RefSeq" id="WP_390407265.1">
    <property type="nucleotide sequence ID" value="NZ_BAABYW010000001.1"/>
</dbReference>
<dbReference type="PRINTS" id="PR00419">
    <property type="entry name" value="ADXRDTASE"/>
</dbReference>
<organism evidence="6 7">
    <name type="scientific">Blautia hominis</name>
    <dbReference type="NCBI Taxonomy" id="2025493"/>
    <lineage>
        <taxon>Bacteria</taxon>
        <taxon>Bacillati</taxon>
        <taxon>Bacillota</taxon>
        <taxon>Clostridia</taxon>
        <taxon>Lachnospirales</taxon>
        <taxon>Lachnospiraceae</taxon>
        <taxon>Blautia</taxon>
    </lineage>
</organism>